<gene>
    <name evidence="1" type="ORF">DVS28_b0283</name>
</gene>
<accession>A0A346Y6F6</accession>
<proteinExistence type="predicted"/>
<sequence length="256" mass="27640">MNWPALLGRVAPHRTINAAFGSAAEWAIVGTTPDLAGEFGPIDGLRSILVANRAARAHADAVRAAIDDAAWTETLNAIVPMAQVGGDPWDAYCAIVADHAPGADPAGVPVPVRLLWEALHEIDTTIACLPNDWPGVHTYGNPHVQDLTDDTAAWDDTWGTRWGHTLDLMTAWDDLGMTQPEAAVWSSRGYHPQDAAALTDLGHDTDSTLLDEWEALPDRPHLNLWGAACPNLTRPVDVLRRAGCPAPWRSAFRLAH</sequence>
<dbReference type="RefSeq" id="WP_114594642.1">
    <property type="nucleotide sequence ID" value="NZ_CP031166.1"/>
</dbReference>
<dbReference type="Proteomes" id="UP000264006">
    <property type="component" value="Plasmid pEDY32-46I"/>
</dbReference>
<protein>
    <submittedName>
        <fullName evidence="1">Uncharacterized protein</fullName>
    </submittedName>
</protein>
<name>A0A346Y6F6_9ACTN</name>
<dbReference type="EMBL" id="CP031166">
    <property type="protein sequence ID" value="AXV10053.1"/>
    <property type="molecule type" value="Genomic_DNA"/>
</dbReference>
<reference evidence="1 2" key="1">
    <citation type="submission" date="2018-09" db="EMBL/GenBank/DDBJ databases">
        <title>Complete genome sequence of Euzebya sp. DY32-46 isolated from seawater of Pacific Ocean.</title>
        <authorList>
            <person name="Xu L."/>
            <person name="Wu Y.-H."/>
            <person name="Xu X.-W."/>
        </authorList>
    </citation>
    <scope>NUCLEOTIDE SEQUENCE [LARGE SCALE GENOMIC DNA]</scope>
    <source>
        <strain evidence="1 2">DY32-46</strain>
        <plasmid evidence="2">pedy32-46i</plasmid>
    </source>
</reference>
<keyword evidence="1" id="KW-0614">Plasmid</keyword>
<evidence type="ECO:0000313" key="2">
    <source>
        <dbReference type="Proteomes" id="UP000264006"/>
    </source>
</evidence>
<dbReference type="KEGG" id="euz:DVS28_b0283"/>
<organism evidence="1 2">
    <name type="scientific">Euzebya pacifica</name>
    <dbReference type="NCBI Taxonomy" id="1608957"/>
    <lineage>
        <taxon>Bacteria</taxon>
        <taxon>Bacillati</taxon>
        <taxon>Actinomycetota</taxon>
        <taxon>Nitriliruptoria</taxon>
        <taxon>Euzebyales</taxon>
    </lineage>
</organism>
<dbReference type="AlphaFoldDB" id="A0A346Y6F6"/>
<geneLocation type="plasmid" evidence="2">
    <name>pedy32-46i</name>
</geneLocation>
<evidence type="ECO:0000313" key="1">
    <source>
        <dbReference type="EMBL" id="AXV10053.1"/>
    </source>
</evidence>
<keyword evidence="2" id="KW-1185">Reference proteome</keyword>